<dbReference type="EMBL" id="UOEK01000101">
    <property type="protein sequence ID" value="VAV96507.1"/>
    <property type="molecule type" value="Genomic_DNA"/>
</dbReference>
<evidence type="ECO:0000313" key="1">
    <source>
        <dbReference type="EMBL" id="VAV96507.1"/>
    </source>
</evidence>
<sequence>MAVYLTVSTIVVPTETACPTMVPVAVAGGNRIRGDITARARPLEVLVCGLISSNRGYPDEESGNDESRTTRSIRNLQHLRPFAVPLHIVRHGCFVPANILQEGALSRDARGRRVCP</sequence>
<name>A0A3B0RW55_9ZZZZ</name>
<feature type="non-terminal residue" evidence="1">
    <location>
        <position position="116"/>
    </location>
</feature>
<dbReference type="AlphaFoldDB" id="A0A3B0RW55"/>
<protein>
    <submittedName>
        <fullName evidence="1">Uncharacterized protein</fullName>
    </submittedName>
</protein>
<reference evidence="1" key="1">
    <citation type="submission" date="2018-06" db="EMBL/GenBank/DDBJ databases">
        <authorList>
            <person name="Zhirakovskaya E."/>
        </authorList>
    </citation>
    <scope>NUCLEOTIDE SEQUENCE</scope>
</reference>
<proteinExistence type="predicted"/>
<organism evidence="1">
    <name type="scientific">hydrothermal vent metagenome</name>
    <dbReference type="NCBI Taxonomy" id="652676"/>
    <lineage>
        <taxon>unclassified sequences</taxon>
        <taxon>metagenomes</taxon>
        <taxon>ecological metagenomes</taxon>
    </lineage>
</organism>
<accession>A0A3B0RW55</accession>
<gene>
    <name evidence="1" type="ORF">MNBD_ACTINO02-2609</name>
</gene>